<comment type="caution">
    <text evidence="10">The sequence shown here is derived from an EMBL/GenBank/DDBJ whole genome shotgun (WGS) entry which is preliminary data.</text>
</comment>
<evidence type="ECO:0000256" key="7">
    <source>
        <dbReference type="SAM" id="MobiDB-lite"/>
    </source>
</evidence>
<keyword evidence="11" id="KW-1185">Reference proteome</keyword>
<sequence length="233" mass="26538">MDIDDLLAEVAVDTTPQETRDLQALTRAWVAERVAPEMLAWPGSLMERVLERVRRQIELVEDQTGSMDPKTNFKLIVIQTELERFKFLVRSFLRSRLRKIDAHPLHILALHTDADEMHPLLSPAEHQYLTSHQTLLSTHYASSFLSQFPSSLQRLDDTTGGISMVDKPDEDAAVFVRVLRDVGEVAVEGTEKRFEMKRGDVWKMYDITPGVAGSDRWARDEGQNAVHSGERTK</sequence>
<feature type="domain" description="DNA replication complex GINS protein SLD5 C-terminal" evidence="9">
    <location>
        <begin position="168"/>
        <end position="202"/>
    </location>
</feature>
<evidence type="ECO:0000259" key="9">
    <source>
        <dbReference type="Pfam" id="PF16922"/>
    </source>
</evidence>
<comment type="subcellular location">
    <subcellularLocation>
        <location evidence="1 6">Nucleus</location>
    </subcellularLocation>
</comment>
<reference evidence="10" key="1">
    <citation type="submission" date="2022-10" db="EMBL/GenBank/DDBJ databases">
        <title>Tapping the CABI collections for fungal endophytes: first genome assemblies for Collariella, Neodidymelliopsis, Ascochyta clinopodiicola, Didymella pomorum, Didymosphaeria variabile, Neocosmospora piperis and Neocucurbitaria cava.</title>
        <authorList>
            <person name="Hill R."/>
        </authorList>
    </citation>
    <scope>NUCLEOTIDE SEQUENCE</scope>
    <source>
        <strain evidence="10">IMI 356815</strain>
    </source>
</reference>
<comment type="function">
    <text evidence="6">The GINS complex plays an essential role in the initiation of DNA replication.</text>
</comment>
<dbReference type="Pfam" id="PF16922">
    <property type="entry name" value="SLD5_C"/>
    <property type="match status" value="1"/>
</dbReference>
<dbReference type="InterPro" id="IPR021151">
    <property type="entry name" value="GINS_A"/>
</dbReference>
<dbReference type="GeneID" id="80914068"/>
<evidence type="ECO:0000313" key="10">
    <source>
        <dbReference type="EMBL" id="KAJ4346607.1"/>
    </source>
</evidence>
<gene>
    <name evidence="10" type="primary">SLD5</name>
    <name evidence="10" type="ORF">N0V89_010538</name>
</gene>
<dbReference type="InterPro" id="IPR031633">
    <property type="entry name" value="SLD5_C"/>
</dbReference>
<dbReference type="GO" id="GO:0006261">
    <property type="term" value="P:DNA-templated DNA replication"/>
    <property type="evidence" value="ECO:0007669"/>
    <property type="project" value="InterPro"/>
</dbReference>
<keyword evidence="5 6" id="KW-0539">Nucleus</keyword>
<feature type="region of interest" description="Disordered" evidence="7">
    <location>
        <begin position="213"/>
        <end position="233"/>
    </location>
</feature>
<evidence type="ECO:0000256" key="6">
    <source>
        <dbReference type="PIRNR" id="PIRNR007764"/>
    </source>
</evidence>
<dbReference type="OrthoDB" id="338231at2759"/>
<evidence type="ECO:0000256" key="3">
    <source>
        <dbReference type="ARBA" id="ARBA00014804"/>
    </source>
</evidence>
<dbReference type="RefSeq" id="XP_056066407.1">
    <property type="nucleotide sequence ID" value="XM_056219280.1"/>
</dbReference>
<feature type="domain" description="GINS subunit" evidence="8">
    <location>
        <begin position="58"/>
        <end position="142"/>
    </location>
</feature>
<dbReference type="PANTHER" id="PTHR21206">
    <property type="entry name" value="SLD5 PROTEIN"/>
    <property type="match status" value="1"/>
</dbReference>
<dbReference type="PANTHER" id="PTHR21206:SF0">
    <property type="entry name" value="DNA REPLICATION COMPLEX GINS PROTEIN SLD5"/>
    <property type="match status" value="1"/>
</dbReference>
<dbReference type="Pfam" id="PF05916">
    <property type="entry name" value="Sld5"/>
    <property type="match status" value="1"/>
</dbReference>
<protein>
    <recommendedName>
        <fullName evidence="3 6">DNA replication complex GINS protein SLD5</fullName>
    </recommendedName>
</protein>
<dbReference type="PIRSF" id="PIRSF007764">
    <property type="entry name" value="Sld5"/>
    <property type="match status" value="1"/>
</dbReference>
<dbReference type="CDD" id="cd11711">
    <property type="entry name" value="GINS_A_Sld5"/>
    <property type="match status" value="1"/>
</dbReference>
<dbReference type="Proteomes" id="UP001140513">
    <property type="component" value="Unassembled WGS sequence"/>
</dbReference>
<evidence type="ECO:0000256" key="5">
    <source>
        <dbReference type="ARBA" id="ARBA00023242"/>
    </source>
</evidence>
<keyword evidence="4 6" id="KW-0235">DNA replication</keyword>
<dbReference type="InterPro" id="IPR008591">
    <property type="entry name" value="GINS_Sld5"/>
</dbReference>
<evidence type="ECO:0000259" key="8">
    <source>
        <dbReference type="Pfam" id="PF05916"/>
    </source>
</evidence>
<comment type="similarity">
    <text evidence="2 6">Belongs to the GINS4/SLD5 family.</text>
</comment>
<dbReference type="EMBL" id="JAPEUX010000008">
    <property type="protein sequence ID" value="KAJ4346607.1"/>
    <property type="molecule type" value="Genomic_DNA"/>
</dbReference>
<feature type="compositionally biased region" description="Basic and acidic residues" evidence="7">
    <location>
        <begin position="216"/>
        <end position="233"/>
    </location>
</feature>
<name>A0A9W8XD37_9PLEO</name>
<dbReference type="AlphaFoldDB" id="A0A9W8XD37"/>
<evidence type="ECO:0000256" key="4">
    <source>
        <dbReference type="ARBA" id="ARBA00022705"/>
    </source>
</evidence>
<evidence type="ECO:0000256" key="2">
    <source>
        <dbReference type="ARBA" id="ARBA00008187"/>
    </source>
</evidence>
<evidence type="ECO:0000256" key="1">
    <source>
        <dbReference type="ARBA" id="ARBA00004123"/>
    </source>
</evidence>
<proteinExistence type="inferred from homology"/>
<dbReference type="InterPro" id="IPR036224">
    <property type="entry name" value="GINS_bundle-like_dom_sf"/>
</dbReference>
<dbReference type="InterPro" id="IPR038749">
    <property type="entry name" value="Sld5_GINS_A"/>
</dbReference>
<accession>A0A9W8XD37</accession>
<dbReference type="GO" id="GO:0000811">
    <property type="term" value="C:GINS complex"/>
    <property type="evidence" value="ECO:0007669"/>
    <property type="project" value="UniProtKB-UniRule"/>
</dbReference>
<dbReference type="GO" id="GO:0000727">
    <property type="term" value="P:double-strand break repair via break-induced replication"/>
    <property type="evidence" value="ECO:0007669"/>
    <property type="project" value="TreeGrafter"/>
</dbReference>
<dbReference type="Gene3D" id="1.20.58.1030">
    <property type="match status" value="1"/>
</dbReference>
<organism evidence="10 11">
    <name type="scientific">Didymosphaeria variabile</name>
    <dbReference type="NCBI Taxonomy" id="1932322"/>
    <lineage>
        <taxon>Eukaryota</taxon>
        <taxon>Fungi</taxon>
        <taxon>Dikarya</taxon>
        <taxon>Ascomycota</taxon>
        <taxon>Pezizomycotina</taxon>
        <taxon>Dothideomycetes</taxon>
        <taxon>Pleosporomycetidae</taxon>
        <taxon>Pleosporales</taxon>
        <taxon>Massarineae</taxon>
        <taxon>Didymosphaeriaceae</taxon>
        <taxon>Didymosphaeria</taxon>
    </lineage>
</organism>
<dbReference type="SUPFAM" id="SSF158573">
    <property type="entry name" value="GINS helical bundle-like"/>
    <property type="match status" value="1"/>
</dbReference>
<evidence type="ECO:0000313" key="11">
    <source>
        <dbReference type="Proteomes" id="UP001140513"/>
    </source>
</evidence>